<name>A0A0F9PFE6_9ZZZZ</name>
<comment type="caution">
    <text evidence="1">The sequence shown here is derived from an EMBL/GenBank/DDBJ whole genome shotgun (WGS) entry which is preliminary data.</text>
</comment>
<reference evidence="1" key="1">
    <citation type="journal article" date="2015" name="Nature">
        <title>Complex archaea that bridge the gap between prokaryotes and eukaryotes.</title>
        <authorList>
            <person name="Spang A."/>
            <person name="Saw J.H."/>
            <person name="Jorgensen S.L."/>
            <person name="Zaremba-Niedzwiedzka K."/>
            <person name="Martijn J."/>
            <person name="Lind A.E."/>
            <person name="van Eijk R."/>
            <person name="Schleper C."/>
            <person name="Guy L."/>
            <person name="Ettema T.J."/>
        </authorList>
    </citation>
    <scope>NUCLEOTIDE SEQUENCE</scope>
</reference>
<accession>A0A0F9PFE6</accession>
<protein>
    <submittedName>
        <fullName evidence="1">Uncharacterized protein</fullName>
    </submittedName>
</protein>
<organism evidence="1">
    <name type="scientific">marine sediment metagenome</name>
    <dbReference type="NCBI Taxonomy" id="412755"/>
    <lineage>
        <taxon>unclassified sequences</taxon>
        <taxon>metagenomes</taxon>
        <taxon>ecological metagenomes</taxon>
    </lineage>
</organism>
<gene>
    <name evidence="1" type="ORF">LCGC14_0832930</name>
</gene>
<sequence length="71" mass="8260">MQSIKINKLKDLLIKWTKITIRTIQNKNTFSNLPQFQSLSEKCIKVTSLSNNSIYIHYCGVPRSLEYQVAK</sequence>
<proteinExistence type="predicted"/>
<dbReference type="EMBL" id="LAZR01002398">
    <property type="protein sequence ID" value="KKN30545.1"/>
    <property type="molecule type" value="Genomic_DNA"/>
</dbReference>
<dbReference type="AlphaFoldDB" id="A0A0F9PFE6"/>
<evidence type="ECO:0000313" key="1">
    <source>
        <dbReference type="EMBL" id="KKN30545.1"/>
    </source>
</evidence>